<feature type="region of interest" description="Disordered" evidence="1">
    <location>
        <begin position="182"/>
        <end position="203"/>
    </location>
</feature>
<accession>A0A653CHU4</accession>
<protein>
    <submittedName>
        <fullName evidence="2">Uncharacterized protein</fullName>
    </submittedName>
</protein>
<dbReference type="PANTHER" id="PTHR31859:SF1">
    <property type="entry name" value="TETRATRICOPEPTIDE REPEAT PROTEIN 39C"/>
    <property type="match status" value="1"/>
</dbReference>
<evidence type="ECO:0000313" key="3">
    <source>
        <dbReference type="Proteomes" id="UP000410492"/>
    </source>
</evidence>
<dbReference type="GO" id="GO:0060271">
    <property type="term" value="P:cilium assembly"/>
    <property type="evidence" value="ECO:0007669"/>
    <property type="project" value="TreeGrafter"/>
</dbReference>
<evidence type="ECO:0000313" key="2">
    <source>
        <dbReference type="EMBL" id="VEN47481.1"/>
    </source>
</evidence>
<feature type="region of interest" description="Disordered" evidence="1">
    <location>
        <begin position="222"/>
        <end position="256"/>
    </location>
</feature>
<proteinExistence type="predicted"/>
<organism evidence="2 3">
    <name type="scientific">Callosobruchus maculatus</name>
    <name type="common">Southern cowpea weevil</name>
    <name type="synonym">Pulse bruchid</name>
    <dbReference type="NCBI Taxonomy" id="64391"/>
    <lineage>
        <taxon>Eukaryota</taxon>
        <taxon>Metazoa</taxon>
        <taxon>Ecdysozoa</taxon>
        <taxon>Arthropoda</taxon>
        <taxon>Hexapoda</taxon>
        <taxon>Insecta</taxon>
        <taxon>Pterygota</taxon>
        <taxon>Neoptera</taxon>
        <taxon>Endopterygota</taxon>
        <taxon>Coleoptera</taxon>
        <taxon>Polyphaga</taxon>
        <taxon>Cucujiformia</taxon>
        <taxon>Chrysomeloidea</taxon>
        <taxon>Chrysomelidae</taxon>
        <taxon>Bruchinae</taxon>
        <taxon>Bruchini</taxon>
        <taxon>Callosobruchus</taxon>
    </lineage>
</organism>
<dbReference type="Pfam" id="PF10300">
    <property type="entry name" value="Iml2-TPR_39"/>
    <property type="match status" value="1"/>
</dbReference>
<dbReference type="InterPro" id="IPR019412">
    <property type="entry name" value="IML2/TPR_39"/>
</dbReference>
<sequence length="296" mass="33260">MASATDTTKKKCDVDGQNVPEWALAREGIKLIINNNSADAEKLFLQYPDSLVMYSGYSFAVMMDALMSYEEEKLTKAIQVLKDLEKRCATQSGWLKQVTQRVFSFSQQVDSKSEQSLAEQLETQIILADSQVCIAILTFLQQELSAYLKGGWVLRKAWKVYQKVYKDILTLYNEKIGELQLPDPSSQNLSPSPELPNESADEDLVAPSDIWDVPDLKIGKNGYTNQHSRLPHSKSANLKPSDPPSPSKTTSRFSHLRKSMSVSNAHQFWSARMDSFSSSSISFYNISSILSTDDYT</sequence>
<keyword evidence="3" id="KW-1185">Reference proteome</keyword>
<dbReference type="AlphaFoldDB" id="A0A653CHU4"/>
<feature type="compositionally biased region" description="Polar residues" evidence="1">
    <location>
        <begin position="222"/>
        <end position="238"/>
    </location>
</feature>
<evidence type="ECO:0000256" key="1">
    <source>
        <dbReference type="SAM" id="MobiDB-lite"/>
    </source>
</evidence>
<dbReference type="Proteomes" id="UP000410492">
    <property type="component" value="Unassembled WGS sequence"/>
</dbReference>
<name>A0A653CHU4_CALMS</name>
<gene>
    <name evidence="2" type="ORF">CALMAC_LOCUS9236</name>
</gene>
<dbReference type="PANTHER" id="PTHR31859">
    <property type="entry name" value="TETRATRICOPEPTIDE REPEAT PROTEIN 39 FAMILY MEMBER"/>
    <property type="match status" value="1"/>
</dbReference>
<dbReference type="EMBL" id="CAACVG010007879">
    <property type="protein sequence ID" value="VEN47481.1"/>
    <property type="molecule type" value="Genomic_DNA"/>
</dbReference>
<reference evidence="2 3" key="1">
    <citation type="submission" date="2019-01" db="EMBL/GenBank/DDBJ databases">
        <authorList>
            <person name="Sayadi A."/>
        </authorList>
    </citation>
    <scope>NUCLEOTIDE SEQUENCE [LARGE SCALE GENOMIC DNA]</scope>
</reference>
<dbReference type="OrthoDB" id="2154985at2759"/>